<evidence type="ECO:0000313" key="6">
    <source>
        <dbReference type="Proteomes" id="UP000010523"/>
    </source>
</evidence>
<dbReference type="GO" id="GO:0003700">
    <property type="term" value="F:DNA-binding transcription factor activity"/>
    <property type="evidence" value="ECO:0007669"/>
    <property type="project" value="InterPro"/>
</dbReference>
<dbReference type="SMART" id="SM00345">
    <property type="entry name" value="HTH_GNTR"/>
    <property type="match status" value="1"/>
</dbReference>
<sequence length="187" mass="22017">MIESNGLKPGDKILSERELSERLNVGRSSVREALRALELLGLIETRRGEGTFIRDFRGHQLVELLSTFILQDERAKRDVSETKYLIEIDCLRLILLKFDQEKLSNFSNWAKSSKFNDDDFFLKIVQLAQNYLFIRIWMILKDYYNSLGLNKYDAKKNDYLSLIDAIFSRNQDEILQAYRKLRKLSNP</sequence>
<dbReference type="Gene3D" id="1.10.10.10">
    <property type="entry name" value="Winged helix-like DNA-binding domain superfamily/Winged helix DNA-binding domain"/>
    <property type="match status" value="1"/>
</dbReference>
<evidence type="ECO:0000259" key="4">
    <source>
        <dbReference type="PROSITE" id="PS50949"/>
    </source>
</evidence>
<keyword evidence="2" id="KW-0238">DNA-binding</keyword>
<reference evidence="5 6" key="1">
    <citation type="journal article" date="2012" name="Appl. Environ. Microbiol.">
        <title>Genome Sequence of Thermotolerant Bacillus methanolicus: Features and Regulation Related to Methylotrophy and Production of L-Lysine and L-Glutamate from Methanol.</title>
        <authorList>
            <person name="Heggeset T.M."/>
            <person name="Krog A."/>
            <person name="Balzer S."/>
            <person name="Wentzel A."/>
            <person name="Ellingsen T.E."/>
            <person name="Brautaset T."/>
        </authorList>
    </citation>
    <scope>NUCLEOTIDE SEQUENCE [LARGE SCALE GENOMIC DNA]</scope>
    <source>
        <strain evidence="5 6">PB1</strain>
    </source>
</reference>
<dbReference type="Proteomes" id="UP000010523">
    <property type="component" value="Unassembled WGS sequence"/>
</dbReference>
<dbReference type="PANTHER" id="PTHR43537:SF54">
    <property type="entry name" value="TRANSCRIPTIONAL REGULATOR, GNTR FAMILY"/>
    <property type="match status" value="1"/>
</dbReference>
<keyword evidence="1" id="KW-0805">Transcription regulation</keyword>
<dbReference type="PATRIC" id="fig|997296.3.peg.3545"/>
<dbReference type="STRING" id="997296.PB1_16834"/>
<keyword evidence="6" id="KW-1185">Reference proteome</keyword>
<organism evidence="5 6">
    <name type="scientific">Bacillus methanolicus PB1</name>
    <dbReference type="NCBI Taxonomy" id="997296"/>
    <lineage>
        <taxon>Bacteria</taxon>
        <taxon>Bacillati</taxon>
        <taxon>Bacillota</taxon>
        <taxon>Bacilli</taxon>
        <taxon>Bacillales</taxon>
        <taxon>Bacillaceae</taxon>
        <taxon>Bacillus</taxon>
    </lineage>
</organism>
<dbReference type="eggNOG" id="COG2186">
    <property type="taxonomic scope" value="Bacteria"/>
</dbReference>
<dbReference type="RefSeq" id="WP_004438841.1">
    <property type="nucleotide sequence ID" value="NZ_AFEU01000003.1"/>
</dbReference>
<dbReference type="SUPFAM" id="SSF46785">
    <property type="entry name" value="Winged helix' DNA-binding domain"/>
    <property type="match status" value="1"/>
</dbReference>
<dbReference type="InterPro" id="IPR036388">
    <property type="entry name" value="WH-like_DNA-bd_sf"/>
</dbReference>
<dbReference type="InterPro" id="IPR036390">
    <property type="entry name" value="WH_DNA-bd_sf"/>
</dbReference>
<dbReference type="Pfam" id="PF00392">
    <property type="entry name" value="GntR"/>
    <property type="match status" value="1"/>
</dbReference>
<dbReference type="PANTHER" id="PTHR43537">
    <property type="entry name" value="TRANSCRIPTIONAL REGULATOR, GNTR FAMILY"/>
    <property type="match status" value="1"/>
</dbReference>
<dbReference type="GO" id="GO:0003677">
    <property type="term" value="F:DNA binding"/>
    <property type="evidence" value="ECO:0007669"/>
    <property type="project" value="UniProtKB-KW"/>
</dbReference>
<comment type="caution">
    <text evidence="5">The sequence shown here is derived from an EMBL/GenBank/DDBJ whole genome shotgun (WGS) entry which is preliminary data.</text>
</comment>
<evidence type="ECO:0000256" key="2">
    <source>
        <dbReference type="ARBA" id="ARBA00023125"/>
    </source>
</evidence>
<accession>I3DYC1</accession>
<dbReference type="CDD" id="cd07377">
    <property type="entry name" value="WHTH_GntR"/>
    <property type="match status" value="1"/>
</dbReference>
<dbReference type="EMBL" id="AFEU01000003">
    <property type="protein sequence ID" value="EIJ79242.1"/>
    <property type="molecule type" value="Genomic_DNA"/>
</dbReference>
<proteinExistence type="predicted"/>
<name>I3DYC1_BACMT</name>
<dbReference type="AlphaFoldDB" id="I3DYC1"/>
<gene>
    <name evidence="5" type="ORF">PB1_16834</name>
</gene>
<dbReference type="PRINTS" id="PR00035">
    <property type="entry name" value="HTHGNTR"/>
</dbReference>
<feature type="domain" description="HTH gntR-type" evidence="4">
    <location>
        <begin position="1"/>
        <end position="56"/>
    </location>
</feature>
<dbReference type="InterPro" id="IPR000524">
    <property type="entry name" value="Tscrpt_reg_HTH_GntR"/>
</dbReference>
<evidence type="ECO:0000313" key="5">
    <source>
        <dbReference type="EMBL" id="EIJ79242.1"/>
    </source>
</evidence>
<dbReference type="PROSITE" id="PS50949">
    <property type="entry name" value="HTH_GNTR"/>
    <property type="match status" value="1"/>
</dbReference>
<evidence type="ECO:0000256" key="3">
    <source>
        <dbReference type="ARBA" id="ARBA00023163"/>
    </source>
</evidence>
<keyword evidence="3" id="KW-0804">Transcription</keyword>
<protein>
    <submittedName>
        <fullName evidence="5">Regulatory protein GntR HTH</fullName>
    </submittedName>
</protein>
<evidence type="ECO:0000256" key="1">
    <source>
        <dbReference type="ARBA" id="ARBA00023015"/>
    </source>
</evidence>